<dbReference type="GO" id="GO:0005509">
    <property type="term" value="F:calcium ion binding"/>
    <property type="evidence" value="ECO:0007669"/>
    <property type="project" value="InterPro"/>
</dbReference>
<gene>
    <name evidence="2" type="ORF">EC604_23195</name>
</gene>
<dbReference type="GO" id="GO:0005737">
    <property type="term" value="C:cytoplasm"/>
    <property type="evidence" value="ECO:0007669"/>
    <property type="project" value="InterPro"/>
</dbReference>
<evidence type="ECO:0000313" key="2">
    <source>
        <dbReference type="EMBL" id="KAA8786738.1"/>
    </source>
</evidence>
<dbReference type="PANTHER" id="PTHR10837:SF8">
    <property type="entry name" value="PROTEIN-ARGININE DEIMINASE"/>
    <property type="match status" value="1"/>
</dbReference>
<accession>A0A5M9WZC4</accession>
<reference evidence="2 3" key="1">
    <citation type="journal article" date="2019" name="J. Ind. Microbiol. Biotechnol.">
        <title>Paenibacillus amylolyticus 27C64 has a diverse set of carbohydrate-active enzymes and complete pectin deconstruction system.</title>
        <authorList>
            <person name="Keggi C."/>
            <person name="Doran-Peterson J."/>
        </authorList>
    </citation>
    <scope>NUCLEOTIDE SEQUENCE [LARGE SCALE GENOMIC DNA]</scope>
    <source>
        <strain evidence="2 3">27C64</strain>
    </source>
</reference>
<protein>
    <recommendedName>
        <fullName evidence="1">Protein-arginine deiminase C-terminal domain-containing protein</fullName>
    </recommendedName>
</protein>
<feature type="domain" description="Protein-arginine deiminase C-terminal" evidence="1">
    <location>
        <begin position="91"/>
        <end position="478"/>
    </location>
</feature>
<proteinExistence type="predicted"/>
<dbReference type="OrthoDB" id="249764at2"/>
<dbReference type="SUPFAM" id="SSF55909">
    <property type="entry name" value="Pentein"/>
    <property type="match status" value="1"/>
</dbReference>
<dbReference type="InterPro" id="IPR013530">
    <property type="entry name" value="PAD_C"/>
</dbReference>
<sequence>MESLPEGIELILYTPPETAGRFAVFRKQANGTMETILGRKSNQESLSYSTPLDPRGENLLIEAYDLPGPFFEGMITLELHLRRTGGIPAAIDTVVFRVAPWIMTPNTLPVKEVFTCIIPGTEEGENSKFIEGLASACNSLGVSLHQIPFDENNGDRWIQDEIEIGYCEGPTHSLPVVFDSPRDRGLDDFPEKRILGPDFGHFQVGGSTPNSLDSFGNLEVSPPVTVKGRHYPFGRIIFGGRAYGNYQEGARQIMPHLRHLLHAQKVQSPIEIFTDWLSVGHVDEILCFVPAANDKGFKMLVASPMRAKAVLDRLVQEGHGETIMFKGLFHSSDGQSVSAETTVRELLSDVHFWSENKYFQKCMDINRRILIENLDLSDVDIIEIPVLFHPRSPIDKRTAAFFLDMVNHLVINNTSLVPKPYGPVINGEDEFELAFRNALPERDVRFIDDWYSYHEMLGEIHCGTNALRKPFANLKWWEFTPEGGYNL</sequence>
<evidence type="ECO:0000313" key="3">
    <source>
        <dbReference type="Proteomes" id="UP000323664"/>
    </source>
</evidence>
<organism evidence="2 3">
    <name type="scientific">Paenibacillus amylolyticus</name>
    <dbReference type="NCBI Taxonomy" id="1451"/>
    <lineage>
        <taxon>Bacteria</taxon>
        <taxon>Bacillati</taxon>
        <taxon>Bacillota</taxon>
        <taxon>Bacilli</taxon>
        <taxon>Bacillales</taxon>
        <taxon>Paenibacillaceae</taxon>
        <taxon>Paenibacillus</taxon>
    </lineage>
</organism>
<dbReference type="Gene3D" id="2.60.40.1700">
    <property type="entry name" value="Protein-arginine deiminase, central domain"/>
    <property type="match status" value="1"/>
</dbReference>
<name>A0A5M9WZC4_PAEAM</name>
<dbReference type="EMBL" id="RIAS01000016">
    <property type="protein sequence ID" value="KAA8786738.1"/>
    <property type="molecule type" value="Genomic_DNA"/>
</dbReference>
<evidence type="ECO:0000259" key="1">
    <source>
        <dbReference type="Pfam" id="PF03068"/>
    </source>
</evidence>
<dbReference type="SUPFAM" id="SSF110083">
    <property type="entry name" value="Peptidylarginine deiminase Pad4, middle domain"/>
    <property type="match status" value="1"/>
</dbReference>
<dbReference type="InterPro" id="IPR004303">
    <property type="entry name" value="PAD"/>
</dbReference>
<dbReference type="GO" id="GO:0004668">
    <property type="term" value="F:protein-arginine deiminase activity"/>
    <property type="evidence" value="ECO:0007669"/>
    <property type="project" value="InterPro"/>
</dbReference>
<comment type="caution">
    <text evidence="2">The sequence shown here is derived from an EMBL/GenBank/DDBJ whole genome shotgun (WGS) entry which is preliminary data.</text>
</comment>
<dbReference type="AlphaFoldDB" id="A0A5M9WZC4"/>
<dbReference type="Pfam" id="PF03068">
    <property type="entry name" value="PAD"/>
    <property type="match status" value="1"/>
</dbReference>
<dbReference type="InterPro" id="IPR036556">
    <property type="entry name" value="PAD_central_sf"/>
</dbReference>
<dbReference type="Proteomes" id="UP000323664">
    <property type="component" value="Unassembled WGS sequence"/>
</dbReference>
<dbReference type="Gene3D" id="3.75.10.10">
    <property type="entry name" value="L-arginine/glycine Amidinotransferase, Chain A"/>
    <property type="match status" value="1"/>
</dbReference>
<dbReference type="PANTHER" id="PTHR10837">
    <property type="entry name" value="PEPTIDYLARGININE DEIMINASE"/>
    <property type="match status" value="1"/>
</dbReference>